<dbReference type="STRING" id="1385511.GCA_000425225_03920"/>
<keyword evidence="3" id="KW-1185">Reference proteome</keyword>
<feature type="domain" description="Xylose isomerase-like TIM barrel" evidence="1">
    <location>
        <begin position="42"/>
        <end position="271"/>
    </location>
</feature>
<comment type="caution">
    <text evidence="2">The sequence shown here is derived from an EMBL/GenBank/DDBJ whole genome shotgun (WGS) entry which is preliminary data.</text>
</comment>
<dbReference type="EMBL" id="AVPF01000066">
    <property type="protein sequence ID" value="KGX84124.1"/>
    <property type="molecule type" value="Genomic_DNA"/>
</dbReference>
<dbReference type="Pfam" id="PF01261">
    <property type="entry name" value="AP_endonuc_2"/>
    <property type="match status" value="1"/>
</dbReference>
<dbReference type="Proteomes" id="UP000030403">
    <property type="component" value="Unassembled WGS sequence"/>
</dbReference>
<dbReference type="eggNOG" id="COG1082">
    <property type="taxonomic scope" value="Bacteria"/>
</dbReference>
<accession>A0A0A5FW39</accession>
<dbReference type="InterPro" id="IPR036237">
    <property type="entry name" value="Xyl_isomerase-like_sf"/>
</dbReference>
<proteinExistence type="predicted"/>
<dbReference type="OrthoDB" id="2471096at2"/>
<protein>
    <recommendedName>
        <fullName evidence="1">Xylose isomerase-like TIM barrel domain-containing protein</fullName>
    </recommendedName>
</protein>
<evidence type="ECO:0000259" key="1">
    <source>
        <dbReference type="Pfam" id="PF01261"/>
    </source>
</evidence>
<dbReference type="RefSeq" id="WP_027447419.1">
    <property type="nucleotide sequence ID" value="NZ_AULJ01000062.1"/>
</dbReference>
<sequence length="274" mass="32259">MPHKLGLSGSTILSNPEQFHELFLEELDHIEIGEFPDEDAFKLFIQHLKSAQRSFGIHSPLMRKNSKYDLIEYVHIEPEKAWYQIEEEAMRLTSLGAEYVLVHFPYFKTDRNGVVHQEIEQGLQRLSQLQDKYDIPLVCEPKLGQNRNPCGIHYLDDFSVERWEHYGLPLCFDLGDYLLADADHIFDHIHKWQDYIKVVHLHNVSYQNGDANKYIWSPVHPSQEDDPDFYSLKPIIQKLAQGSDVRFLFEHTPHHVPSKQYVREGIEWVRTLIK</sequence>
<dbReference type="SUPFAM" id="SSF51658">
    <property type="entry name" value="Xylose isomerase-like"/>
    <property type="match status" value="1"/>
</dbReference>
<name>A0A0A5FW39_9BACI</name>
<dbReference type="AlphaFoldDB" id="A0A0A5FW39"/>
<reference evidence="2 3" key="1">
    <citation type="submission" date="2013-08" db="EMBL/GenBank/DDBJ databases">
        <authorList>
            <person name="Huang J."/>
            <person name="Wang G."/>
        </authorList>
    </citation>
    <scope>NUCLEOTIDE SEQUENCE [LARGE SCALE GENOMIC DNA]</scope>
    <source>
        <strain evidence="2 3">BH030004</strain>
    </source>
</reference>
<dbReference type="InterPro" id="IPR013022">
    <property type="entry name" value="Xyl_isomerase-like_TIM-brl"/>
</dbReference>
<dbReference type="Gene3D" id="3.20.20.150">
    <property type="entry name" value="Divalent-metal-dependent TIM barrel enzymes"/>
    <property type="match status" value="1"/>
</dbReference>
<organism evidence="2 3">
    <name type="scientific">Pontibacillus marinus BH030004 = DSM 16465</name>
    <dbReference type="NCBI Taxonomy" id="1385511"/>
    <lineage>
        <taxon>Bacteria</taxon>
        <taxon>Bacillati</taxon>
        <taxon>Bacillota</taxon>
        <taxon>Bacilli</taxon>
        <taxon>Bacillales</taxon>
        <taxon>Bacillaceae</taxon>
        <taxon>Pontibacillus</taxon>
    </lineage>
</organism>
<evidence type="ECO:0000313" key="3">
    <source>
        <dbReference type="Proteomes" id="UP000030403"/>
    </source>
</evidence>
<gene>
    <name evidence="2" type="ORF">N783_19060</name>
</gene>
<evidence type="ECO:0000313" key="2">
    <source>
        <dbReference type="EMBL" id="KGX84124.1"/>
    </source>
</evidence>